<evidence type="ECO:0000313" key="3">
    <source>
        <dbReference type="Proteomes" id="UP000029980"/>
    </source>
</evidence>
<feature type="transmembrane region" description="Helical" evidence="1">
    <location>
        <begin position="33"/>
        <end position="55"/>
    </location>
</feature>
<evidence type="ECO:0000313" key="2">
    <source>
        <dbReference type="EMBL" id="AIU69232.1"/>
    </source>
</evidence>
<keyword evidence="1" id="KW-0472">Membrane</keyword>
<dbReference type="GeneID" id="25152229"/>
<protein>
    <submittedName>
        <fullName evidence="2">Uncharacterized protein</fullName>
    </submittedName>
</protein>
<keyword evidence="1" id="KW-1133">Transmembrane helix</keyword>
<keyword evidence="1" id="KW-0812">Transmembrane</keyword>
<dbReference type="KEGG" id="teu:TEU_02125"/>
<accession>A0A097QRX7</accession>
<dbReference type="EMBL" id="CP008887">
    <property type="protein sequence ID" value="AIU69232.1"/>
    <property type="molecule type" value="Genomic_DNA"/>
</dbReference>
<reference evidence="2 3" key="1">
    <citation type="journal article" date="2015" name="Int. J. Syst. Evol. Microbiol.">
        <title>Thermococcus eurythermalis sp. nov., a conditional piezophilic hyperthermophilic archaeon with a wide temperature range isolated from an oil-immersed chimney in the Guaymas Basin.</title>
        <authorList>
            <person name="Zhao W."/>
            <person name="Zeng X."/>
            <person name="Xiao X."/>
        </authorList>
    </citation>
    <scope>NUCLEOTIDE SEQUENCE [LARGE SCALE GENOMIC DNA]</scope>
    <source>
        <strain evidence="2 3">A501</strain>
    </source>
</reference>
<organism evidence="2 3">
    <name type="scientific">Thermococcus eurythermalis</name>
    <dbReference type="NCBI Taxonomy" id="1505907"/>
    <lineage>
        <taxon>Archaea</taxon>
        <taxon>Methanobacteriati</taxon>
        <taxon>Methanobacteriota</taxon>
        <taxon>Thermococci</taxon>
        <taxon>Thermococcales</taxon>
        <taxon>Thermococcaceae</taxon>
        <taxon>Thermococcus</taxon>
    </lineage>
</organism>
<dbReference type="RefSeq" id="WP_050002210.1">
    <property type="nucleotide sequence ID" value="NZ_CP008887.1"/>
</dbReference>
<dbReference type="HOGENOM" id="CLU_1590973_0_0_2"/>
<gene>
    <name evidence="2" type="ORF">TEU_02125</name>
</gene>
<keyword evidence="3" id="KW-1185">Reference proteome</keyword>
<name>A0A097QRX7_9EURY</name>
<dbReference type="AlphaFoldDB" id="A0A097QRX7"/>
<dbReference type="Proteomes" id="UP000029980">
    <property type="component" value="Chromosome"/>
</dbReference>
<evidence type="ECO:0000256" key="1">
    <source>
        <dbReference type="SAM" id="Phobius"/>
    </source>
</evidence>
<proteinExistence type="predicted"/>
<sequence length="170" mass="19480">MPVKFSVDTSLEELEESEGFGAEIEVEVNGKEFVLALCYIVQALAAILATVTFAVSSCDEIPYVLEKFEEDERRVIRRNCRGGKLEVGFGTYEPISPVVFRKEGDYLLIEAFENERFVGRERVEVREYVKAALEFLEEYLKGTRDEAYLTGLERVKELVRKSKYKDVLEG</sequence>
<dbReference type="OrthoDB" id="101283at2157"/>